<proteinExistence type="predicted"/>
<organism evidence="1 2">
    <name type="scientific">Emticicia agri</name>
    <dbReference type="NCBI Taxonomy" id="2492393"/>
    <lineage>
        <taxon>Bacteria</taxon>
        <taxon>Pseudomonadati</taxon>
        <taxon>Bacteroidota</taxon>
        <taxon>Cytophagia</taxon>
        <taxon>Cytophagales</taxon>
        <taxon>Leadbetterellaceae</taxon>
        <taxon>Emticicia</taxon>
    </lineage>
</organism>
<evidence type="ECO:0008006" key="3">
    <source>
        <dbReference type="Google" id="ProtNLM"/>
    </source>
</evidence>
<keyword evidence="2" id="KW-1185">Reference proteome</keyword>
<gene>
    <name evidence="1" type="ORF">EWM59_10920</name>
</gene>
<evidence type="ECO:0000313" key="1">
    <source>
        <dbReference type="EMBL" id="RYU95616.1"/>
    </source>
</evidence>
<sequence length="108" mass="12676">MEEIVNTLVEKCKSRINSEKNWDVATFIIEYYIKEPGNGSCCLQIASNGEFYPINMSKLGMLEILKEIQDTTYTKWNKAVLTVYKDETHYFKTWWDAELQKSLYGTED</sequence>
<evidence type="ECO:0000313" key="2">
    <source>
        <dbReference type="Proteomes" id="UP000293162"/>
    </source>
</evidence>
<accession>A0A4Q5M030</accession>
<comment type="caution">
    <text evidence="1">The sequence shown here is derived from an EMBL/GenBank/DDBJ whole genome shotgun (WGS) entry which is preliminary data.</text>
</comment>
<protein>
    <recommendedName>
        <fullName evidence="3">DUF600 family protein</fullName>
    </recommendedName>
</protein>
<dbReference type="RefSeq" id="WP_130021009.1">
    <property type="nucleotide sequence ID" value="NZ_SEWF01000013.1"/>
</dbReference>
<dbReference type="AlphaFoldDB" id="A0A4Q5M030"/>
<name>A0A4Q5M030_9BACT</name>
<dbReference type="EMBL" id="SEWF01000013">
    <property type="protein sequence ID" value="RYU95616.1"/>
    <property type="molecule type" value="Genomic_DNA"/>
</dbReference>
<dbReference type="Proteomes" id="UP000293162">
    <property type="component" value="Unassembled WGS sequence"/>
</dbReference>
<reference evidence="1 2" key="1">
    <citation type="submission" date="2019-02" db="EMBL/GenBank/DDBJ databases">
        <title>Bacterial novel species Emticicia sp. 17J42-9 isolated from soil.</title>
        <authorList>
            <person name="Jung H.-Y."/>
        </authorList>
    </citation>
    <scope>NUCLEOTIDE SEQUENCE [LARGE SCALE GENOMIC DNA]</scope>
    <source>
        <strain evidence="1 2">17J42-9</strain>
    </source>
</reference>